<keyword evidence="2" id="KW-1185">Reference proteome</keyword>
<evidence type="ECO:0000313" key="1">
    <source>
        <dbReference type="EMBL" id="GAA0169593.1"/>
    </source>
</evidence>
<protein>
    <submittedName>
        <fullName evidence="1">Uncharacterized protein</fullName>
    </submittedName>
</protein>
<reference evidence="1 2" key="1">
    <citation type="submission" date="2024-01" db="EMBL/GenBank/DDBJ databases">
        <title>The complete chloroplast genome sequence of Lithospermum erythrorhizon: insights into the phylogenetic relationship among Boraginaceae species and the maternal lineages of purple gromwells.</title>
        <authorList>
            <person name="Okada T."/>
            <person name="Watanabe K."/>
        </authorList>
    </citation>
    <scope>NUCLEOTIDE SEQUENCE [LARGE SCALE GENOMIC DNA]</scope>
</reference>
<proteinExistence type="predicted"/>
<sequence length="131" mass="14395">MGIEALTEIGIASDVEGAHARSSVSELPIETPTIVADTPLVQYLQSGQFAEDTNNTSFEECNDLTFEVAILLEVQVEHVVEMDVILESDMITKSNEILGDVNVNKCWLAFMEDALDGDFSFDPGIEWRVGL</sequence>
<name>A0AAV3R3W9_LITER</name>
<dbReference type="AlphaFoldDB" id="A0AAV3R3W9"/>
<evidence type="ECO:0000313" key="2">
    <source>
        <dbReference type="Proteomes" id="UP001454036"/>
    </source>
</evidence>
<comment type="caution">
    <text evidence="1">The sequence shown here is derived from an EMBL/GenBank/DDBJ whole genome shotgun (WGS) entry which is preliminary data.</text>
</comment>
<dbReference type="Proteomes" id="UP001454036">
    <property type="component" value="Unassembled WGS sequence"/>
</dbReference>
<organism evidence="1 2">
    <name type="scientific">Lithospermum erythrorhizon</name>
    <name type="common">Purple gromwell</name>
    <name type="synonym">Lithospermum officinale var. erythrorhizon</name>
    <dbReference type="NCBI Taxonomy" id="34254"/>
    <lineage>
        <taxon>Eukaryota</taxon>
        <taxon>Viridiplantae</taxon>
        <taxon>Streptophyta</taxon>
        <taxon>Embryophyta</taxon>
        <taxon>Tracheophyta</taxon>
        <taxon>Spermatophyta</taxon>
        <taxon>Magnoliopsida</taxon>
        <taxon>eudicotyledons</taxon>
        <taxon>Gunneridae</taxon>
        <taxon>Pentapetalae</taxon>
        <taxon>asterids</taxon>
        <taxon>lamiids</taxon>
        <taxon>Boraginales</taxon>
        <taxon>Boraginaceae</taxon>
        <taxon>Boraginoideae</taxon>
        <taxon>Lithospermeae</taxon>
        <taxon>Lithospermum</taxon>
    </lineage>
</organism>
<accession>A0AAV3R3W9</accession>
<dbReference type="EMBL" id="BAABME010006901">
    <property type="protein sequence ID" value="GAA0169593.1"/>
    <property type="molecule type" value="Genomic_DNA"/>
</dbReference>
<gene>
    <name evidence="1" type="ORF">LIER_24041</name>
</gene>